<reference evidence="1 2" key="1">
    <citation type="submission" date="2018-04" db="EMBL/GenBank/DDBJ databases">
        <title>Genome of Nocardioides gansuensis WSJ-1.</title>
        <authorList>
            <person name="Wu S."/>
            <person name="Wang G."/>
        </authorList>
    </citation>
    <scope>NUCLEOTIDE SEQUENCE [LARGE SCALE GENOMIC DNA]</scope>
    <source>
        <strain evidence="1 2">WSJ-1</strain>
    </source>
</reference>
<comment type="caution">
    <text evidence="1">The sequence shown here is derived from an EMBL/GenBank/DDBJ whole genome shotgun (WGS) entry which is preliminary data.</text>
</comment>
<evidence type="ECO:0000313" key="1">
    <source>
        <dbReference type="EMBL" id="PVG80758.1"/>
    </source>
</evidence>
<accession>A0A2T8F4W1</accession>
<keyword evidence="2" id="KW-1185">Reference proteome</keyword>
<dbReference type="Proteomes" id="UP000246018">
    <property type="component" value="Unassembled WGS sequence"/>
</dbReference>
<dbReference type="RefSeq" id="WP_116574516.1">
    <property type="nucleotide sequence ID" value="NZ_QDGZ01000014.1"/>
</dbReference>
<organism evidence="1 2">
    <name type="scientific">Nocardioides gansuensis</name>
    <dbReference type="NCBI Taxonomy" id="2138300"/>
    <lineage>
        <taxon>Bacteria</taxon>
        <taxon>Bacillati</taxon>
        <taxon>Actinomycetota</taxon>
        <taxon>Actinomycetes</taxon>
        <taxon>Propionibacteriales</taxon>
        <taxon>Nocardioidaceae</taxon>
        <taxon>Nocardioides</taxon>
    </lineage>
</organism>
<proteinExistence type="predicted"/>
<dbReference type="AlphaFoldDB" id="A0A2T8F4W1"/>
<name>A0A2T8F4W1_9ACTN</name>
<gene>
    <name evidence="1" type="ORF">DDE18_21695</name>
</gene>
<protein>
    <submittedName>
        <fullName evidence="1">Uncharacterized protein</fullName>
    </submittedName>
</protein>
<sequence length="110" mass="12115">MAFIAKYFEFPGELDELHASICGVVGRLHETDNVPHGYHGMDQYWSFAVGSLTGQVMVQRAPDRLKVVVFTMPNILQKSKARELLDRVVTLPGAQARPFPGGKGGLLSFV</sequence>
<evidence type="ECO:0000313" key="2">
    <source>
        <dbReference type="Proteomes" id="UP000246018"/>
    </source>
</evidence>
<dbReference type="EMBL" id="QDGZ01000014">
    <property type="protein sequence ID" value="PVG80758.1"/>
    <property type="molecule type" value="Genomic_DNA"/>
</dbReference>